<gene>
    <name evidence="2" type="ORF">ESZ36_06440</name>
</gene>
<evidence type="ECO:0000313" key="3">
    <source>
        <dbReference type="Proteomes" id="UP000321822"/>
    </source>
</evidence>
<keyword evidence="3" id="KW-1185">Reference proteome</keyword>
<organism evidence="2 3">
    <name type="scientific">Colwellia demingiae</name>
    <dbReference type="NCBI Taxonomy" id="89401"/>
    <lineage>
        <taxon>Bacteria</taxon>
        <taxon>Pseudomonadati</taxon>
        <taxon>Pseudomonadota</taxon>
        <taxon>Gammaproteobacteria</taxon>
        <taxon>Alteromonadales</taxon>
        <taxon>Colwelliaceae</taxon>
        <taxon>Colwellia</taxon>
    </lineage>
</organism>
<dbReference type="OrthoDB" id="6227610at2"/>
<evidence type="ECO:0000313" key="2">
    <source>
        <dbReference type="EMBL" id="TWX69915.1"/>
    </source>
</evidence>
<dbReference type="InterPro" id="IPR018306">
    <property type="entry name" value="Phage_T5_Orf172_DNA-bd"/>
</dbReference>
<dbReference type="EMBL" id="VOLT01000003">
    <property type="protein sequence ID" value="TWX69915.1"/>
    <property type="molecule type" value="Genomic_DNA"/>
</dbReference>
<accession>A0A5C6QLN1</accession>
<reference evidence="2 3" key="1">
    <citation type="submission" date="2019-07" db="EMBL/GenBank/DDBJ databases">
        <title>Genomes of sea-ice associated Colwellia species.</title>
        <authorList>
            <person name="Bowman J.P."/>
        </authorList>
    </citation>
    <scope>NUCLEOTIDE SEQUENCE [LARGE SCALE GENOMIC DNA]</scope>
    <source>
        <strain evidence="2 3">ACAM 459</strain>
    </source>
</reference>
<sequence length="143" mass="16256">MDSTTRVLKIGYNNRSKFRALLKIIGSIYPMKNTENTTDTTTEKDISLGNVYVMTHSFFSDVVKIGCTTEDPQEHAKSLSAKTIGEYTVAFSLQCNNPCKVKKQIKKYLNAEKYVNEFYQVSPEVAEKLLRRETLVIPSLNSF</sequence>
<proteinExistence type="predicted"/>
<comment type="caution">
    <text evidence="2">The sequence shown here is derived from an EMBL/GenBank/DDBJ whole genome shotgun (WGS) entry which is preliminary data.</text>
</comment>
<evidence type="ECO:0000259" key="1">
    <source>
        <dbReference type="SMART" id="SM00974"/>
    </source>
</evidence>
<feature type="domain" description="Bacteriophage T5 Orf172 DNA-binding" evidence="1">
    <location>
        <begin position="57"/>
        <end position="133"/>
    </location>
</feature>
<protein>
    <submittedName>
        <fullName evidence="2">GIY-YIG nuclease family protein</fullName>
    </submittedName>
</protein>
<name>A0A5C6QLN1_9GAMM</name>
<dbReference type="Pfam" id="PF13455">
    <property type="entry name" value="MUG113"/>
    <property type="match status" value="1"/>
</dbReference>
<dbReference type="AlphaFoldDB" id="A0A5C6QLN1"/>
<dbReference type="SMART" id="SM00974">
    <property type="entry name" value="T5orf172"/>
    <property type="match status" value="1"/>
</dbReference>
<dbReference type="Proteomes" id="UP000321822">
    <property type="component" value="Unassembled WGS sequence"/>
</dbReference>